<organism evidence="9 10">
    <name type="scientific">Tsukamurella soli</name>
    <dbReference type="NCBI Taxonomy" id="644556"/>
    <lineage>
        <taxon>Bacteria</taxon>
        <taxon>Bacillati</taxon>
        <taxon>Actinomycetota</taxon>
        <taxon>Actinomycetes</taxon>
        <taxon>Mycobacteriales</taxon>
        <taxon>Tsukamurellaceae</taxon>
        <taxon>Tsukamurella</taxon>
    </lineage>
</organism>
<name>A0ABP8K163_9ACTN</name>
<reference evidence="10" key="1">
    <citation type="journal article" date="2019" name="Int. J. Syst. Evol. Microbiol.">
        <title>The Global Catalogue of Microorganisms (GCM) 10K type strain sequencing project: providing services to taxonomists for standard genome sequencing and annotation.</title>
        <authorList>
            <consortium name="The Broad Institute Genomics Platform"/>
            <consortium name="The Broad Institute Genome Sequencing Center for Infectious Disease"/>
            <person name="Wu L."/>
            <person name="Ma J."/>
        </authorList>
    </citation>
    <scope>NUCLEOTIDE SEQUENCE [LARGE SCALE GENOMIC DNA]</scope>
    <source>
        <strain evidence="10">JCM 17688</strain>
    </source>
</reference>
<dbReference type="PANTHER" id="PTHR13604">
    <property type="entry name" value="DC12-RELATED"/>
    <property type="match status" value="1"/>
</dbReference>
<dbReference type="Pfam" id="PF02586">
    <property type="entry name" value="SRAP"/>
    <property type="match status" value="1"/>
</dbReference>
<evidence type="ECO:0000256" key="3">
    <source>
        <dbReference type="ARBA" id="ARBA00022763"/>
    </source>
</evidence>
<evidence type="ECO:0000256" key="7">
    <source>
        <dbReference type="ARBA" id="ARBA00023239"/>
    </source>
</evidence>
<dbReference type="EMBL" id="BAABFR010000067">
    <property type="protein sequence ID" value="GAA4399154.1"/>
    <property type="molecule type" value="Genomic_DNA"/>
</dbReference>
<comment type="caution">
    <text evidence="9">The sequence shown here is derived from an EMBL/GenBank/DDBJ whole genome shotgun (WGS) entry which is preliminary data.</text>
</comment>
<evidence type="ECO:0000256" key="1">
    <source>
        <dbReference type="ARBA" id="ARBA00008136"/>
    </source>
</evidence>
<protein>
    <recommendedName>
        <fullName evidence="8">Abasic site processing protein</fullName>
        <ecNumber evidence="8">3.4.-.-</ecNumber>
    </recommendedName>
</protein>
<evidence type="ECO:0000256" key="8">
    <source>
        <dbReference type="RuleBase" id="RU364100"/>
    </source>
</evidence>
<evidence type="ECO:0000256" key="4">
    <source>
        <dbReference type="ARBA" id="ARBA00022801"/>
    </source>
</evidence>
<keyword evidence="2 8" id="KW-0645">Protease</keyword>
<proteinExistence type="inferred from homology"/>
<gene>
    <name evidence="9" type="ORF">GCM10023147_36160</name>
</gene>
<keyword evidence="7" id="KW-0456">Lyase</keyword>
<dbReference type="SUPFAM" id="SSF143081">
    <property type="entry name" value="BB1717-like"/>
    <property type="match status" value="1"/>
</dbReference>
<comment type="similarity">
    <text evidence="1 8">Belongs to the SOS response-associated peptidase family.</text>
</comment>
<keyword evidence="5" id="KW-0190">Covalent protein-DNA linkage</keyword>
<dbReference type="EC" id="3.4.-.-" evidence="8"/>
<keyword evidence="6" id="KW-0238">DNA-binding</keyword>
<dbReference type="InterPro" id="IPR036590">
    <property type="entry name" value="SRAP-like"/>
</dbReference>
<sequence length="250" mass="27396">MTTDPALLATELDAIDETADVRERLDVPGYNVAPTTQVVALVARHARDRPDAPADRRLRAMRWGLVPSWQKTLAGPPLFNARAESAGEKPAFRTALKTKRCLIPMDGWFEWQVRAGVGGGRGRKQPYFMTPEDGSHLLVAGLWSVWHDPGADGAGHPPVLSCTVLTTDSVGPLREIHDRMPLVLPGDELDAWLDPDRPADPRLLAPPSADLVRRIELRPVADLVSNVRNDGPELLTRIDDPGDAEQLTLL</sequence>
<dbReference type="Proteomes" id="UP001500635">
    <property type="component" value="Unassembled WGS sequence"/>
</dbReference>
<evidence type="ECO:0000256" key="2">
    <source>
        <dbReference type="ARBA" id="ARBA00022670"/>
    </source>
</evidence>
<dbReference type="InterPro" id="IPR003738">
    <property type="entry name" value="SRAP"/>
</dbReference>
<keyword evidence="4 8" id="KW-0378">Hydrolase</keyword>
<dbReference type="PANTHER" id="PTHR13604:SF0">
    <property type="entry name" value="ABASIC SITE PROCESSING PROTEIN HMCES"/>
    <property type="match status" value="1"/>
</dbReference>
<evidence type="ECO:0000313" key="9">
    <source>
        <dbReference type="EMBL" id="GAA4399154.1"/>
    </source>
</evidence>
<evidence type="ECO:0000256" key="6">
    <source>
        <dbReference type="ARBA" id="ARBA00023125"/>
    </source>
</evidence>
<accession>A0ABP8K163</accession>
<keyword evidence="3" id="KW-0227">DNA damage</keyword>
<dbReference type="Gene3D" id="3.90.1680.10">
    <property type="entry name" value="SOS response associated peptidase-like"/>
    <property type="match status" value="1"/>
</dbReference>
<keyword evidence="10" id="KW-1185">Reference proteome</keyword>
<evidence type="ECO:0000256" key="5">
    <source>
        <dbReference type="ARBA" id="ARBA00023124"/>
    </source>
</evidence>
<evidence type="ECO:0000313" key="10">
    <source>
        <dbReference type="Proteomes" id="UP001500635"/>
    </source>
</evidence>